<accession>A0AAV7PW36</accession>
<sequence length="67" mass="7300">MVSSCTEVQSRTLLSSLIIQILLPFLLLSLSHAVFQSYQHTSFSPYSSVGPNCGCYASFKLANLRGS</sequence>
<dbReference type="EMBL" id="JANPWB010000011">
    <property type="protein sequence ID" value="KAJ1131402.1"/>
    <property type="molecule type" value="Genomic_DNA"/>
</dbReference>
<name>A0AAV7PW36_PLEWA</name>
<gene>
    <name evidence="1" type="ORF">NDU88_009739</name>
</gene>
<dbReference type="AlphaFoldDB" id="A0AAV7PW36"/>
<evidence type="ECO:0000313" key="1">
    <source>
        <dbReference type="EMBL" id="KAJ1131402.1"/>
    </source>
</evidence>
<comment type="caution">
    <text evidence="1">The sequence shown here is derived from an EMBL/GenBank/DDBJ whole genome shotgun (WGS) entry which is preliminary data.</text>
</comment>
<proteinExistence type="predicted"/>
<reference evidence="1" key="1">
    <citation type="journal article" date="2022" name="bioRxiv">
        <title>Sequencing and chromosome-scale assembly of the giantPleurodeles waltlgenome.</title>
        <authorList>
            <person name="Brown T."/>
            <person name="Elewa A."/>
            <person name="Iarovenko S."/>
            <person name="Subramanian E."/>
            <person name="Araus A.J."/>
            <person name="Petzold A."/>
            <person name="Susuki M."/>
            <person name="Suzuki K.-i.T."/>
            <person name="Hayashi T."/>
            <person name="Toyoda A."/>
            <person name="Oliveira C."/>
            <person name="Osipova E."/>
            <person name="Leigh N.D."/>
            <person name="Simon A."/>
            <person name="Yun M.H."/>
        </authorList>
    </citation>
    <scope>NUCLEOTIDE SEQUENCE</scope>
    <source>
        <strain evidence="1">20211129_DDA</strain>
        <tissue evidence="1">Liver</tissue>
    </source>
</reference>
<feature type="non-terminal residue" evidence="1">
    <location>
        <position position="67"/>
    </location>
</feature>
<protein>
    <submittedName>
        <fullName evidence="1">Uncharacterized protein</fullName>
    </submittedName>
</protein>
<keyword evidence="2" id="KW-1185">Reference proteome</keyword>
<dbReference type="Proteomes" id="UP001066276">
    <property type="component" value="Chromosome 7"/>
</dbReference>
<evidence type="ECO:0000313" key="2">
    <source>
        <dbReference type="Proteomes" id="UP001066276"/>
    </source>
</evidence>
<organism evidence="1 2">
    <name type="scientific">Pleurodeles waltl</name>
    <name type="common">Iberian ribbed newt</name>
    <dbReference type="NCBI Taxonomy" id="8319"/>
    <lineage>
        <taxon>Eukaryota</taxon>
        <taxon>Metazoa</taxon>
        <taxon>Chordata</taxon>
        <taxon>Craniata</taxon>
        <taxon>Vertebrata</taxon>
        <taxon>Euteleostomi</taxon>
        <taxon>Amphibia</taxon>
        <taxon>Batrachia</taxon>
        <taxon>Caudata</taxon>
        <taxon>Salamandroidea</taxon>
        <taxon>Salamandridae</taxon>
        <taxon>Pleurodelinae</taxon>
        <taxon>Pleurodeles</taxon>
    </lineage>
</organism>